<sequence length="175" mass="19616">MTVLSRDEVLKCIESGEISISPFDPDALGGATLDLTLSNEFRVFSKESETILVTDETNYRDYTKHFVLGEGETFILEPRSLVLAITKETISLSPNYCGLLEGRSRFARMGLFVHLSTGFMQPSISSRQVLEIFNASNNRLELKPGSKMCQFIFMKMEGQASYTEYASKVVFNKGL</sequence>
<keyword evidence="4" id="KW-1185">Reference proteome</keyword>
<gene>
    <name evidence="3" type="ORF">DFA_08159</name>
</gene>
<organism evidence="3 4">
    <name type="scientific">Cavenderia fasciculata</name>
    <name type="common">Slime mold</name>
    <name type="synonym">Dictyostelium fasciculatum</name>
    <dbReference type="NCBI Taxonomy" id="261658"/>
    <lineage>
        <taxon>Eukaryota</taxon>
        <taxon>Amoebozoa</taxon>
        <taxon>Evosea</taxon>
        <taxon>Eumycetozoa</taxon>
        <taxon>Dictyostelia</taxon>
        <taxon>Acytosteliales</taxon>
        <taxon>Cavenderiaceae</taxon>
        <taxon>Cavenderia</taxon>
    </lineage>
</organism>
<dbReference type="GO" id="GO:0008829">
    <property type="term" value="F:dCTP deaminase activity"/>
    <property type="evidence" value="ECO:0007669"/>
    <property type="project" value="InterPro"/>
</dbReference>
<dbReference type="Proteomes" id="UP000007797">
    <property type="component" value="Unassembled WGS sequence"/>
</dbReference>
<dbReference type="OrthoDB" id="2304873at2759"/>
<evidence type="ECO:0000256" key="2">
    <source>
        <dbReference type="ARBA" id="ARBA00023080"/>
    </source>
</evidence>
<dbReference type="SUPFAM" id="SSF51283">
    <property type="entry name" value="dUTPase-like"/>
    <property type="match status" value="1"/>
</dbReference>
<reference evidence="4" key="1">
    <citation type="journal article" date="2011" name="Genome Res.">
        <title>Phylogeny-wide analysis of social amoeba genomes highlights ancient origins for complex intercellular communication.</title>
        <authorList>
            <person name="Heidel A.J."/>
            <person name="Lawal H.M."/>
            <person name="Felder M."/>
            <person name="Schilde C."/>
            <person name="Helps N.R."/>
            <person name="Tunggal B."/>
            <person name="Rivero F."/>
            <person name="John U."/>
            <person name="Schleicher M."/>
            <person name="Eichinger L."/>
            <person name="Platzer M."/>
            <person name="Noegel A.A."/>
            <person name="Schaap P."/>
            <person name="Gloeckner G."/>
        </authorList>
    </citation>
    <scope>NUCLEOTIDE SEQUENCE [LARGE SCALE GENOMIC DNA]</scope>
    <source>
        <strain evidence="4">SH3</strain>
    </source>
</reference>
<accession>F4Q5B6</accession>
<dbReference type="KEGG" id="dfa:DFA_08159"/>
<dbReference type="InterPro" id="IPR036157">
    <property type="entry name" value="dUTPase-like_sf"/>
</dbReference>
<name>F4Q5B6_CACFS</name>
<dbReference type="PANTHER" id="PTHR42680">
    <property type="entry name" value="DCTP DEAMINASE"/>
    <property type="match status" value="1"/>
</dbReference>
<keyword evidence="1" id="KW-0378">Hydrolase</keyword>
<evidence type="ECO:0000256" key="1">
    <source>
        <dbReference type="ARBA" id="ARBA00022801"/>
    </source>
</evidence>
<dbReference type="Gene3D" id="2.70.40.10">
    <property type="match status" value="1"/>
</dbReference>
<protein>
    <submittedName>
        <fullName evidence="3">dCTP deaminase</fullName>
    </submittedName>
</protein>
<keyword evidence="2" id="KW-0546">Nucleotide metabolism</keyword>
<dbReference type="STRING" id="1054147.F4Q5B6"/>
<dbReference type="NCBIfam" id="TIGR02274">
    <property type="entry name" value="dCTP_deam"/>
    <property type="match status" value="1"/>
</dbReference>
<dbReference type="RefSeq" id="XP_004355659.1">
    <property type="nucleotide sequence ID" value="XM_004355606.1"/>
</dbReference>
<dbReference type="Pfam" id="PF22769">
    <property type="entry name" value="DCD"/>
    <property type="match status" value="1"/>
</dbReference>
<dbReference type="PANTHER" id="PTHR42680:SF3">
    <property type="entry name" value="DCTP DEAMINASE"/>
    <property type="match status" value="1"/>
</dbReference>
<dbReference type="GeneID" id="14869286"/>
<dbReference type="InterPro" id="IPR011962">
    <property type="entry name" value="dCTP_deaminase"/>
</dbReference>
<dbReference type="AlphaFoldDB" id="F4Q5B6"/>
<dbReference type="InterPro" id="IPR033704">
    <property type="entry name" value="dUTPase_trimeric"/>
</dbReference>
<dbReference type="CDD" id="cd07557">
    <property type="entry name" value="trimeric_dUTPase"/>
    <property type="match status" value="1"/>
</dbReference>
<dbReference type="GO" id="GO:0006229">
    <property type="term" value="P:dUTP biosynthetic process"/>
    <property type="evidence" value="ECO:0007669"/>
    <property type="project" value="InterPro"/>
</dbReference>
<dbReference type="OMA" id="PVESMMW"/>
<proteinExistence type="predicted"/>
<evidence type="ECO:0000313" key="4">
    <source>
        <dbReference type="Proteomes" id="UP000007797"/>
    </source>
</evidence>
<evidence type="ECO:0000313" key="3">
    <source>
        <dbReference type="EMBL" id="EGG17175.1"/>
    </source>
</evidence>
<dbReference type="EMBL" id="GL883021">
    <property type="protein sequence ID" value="EGG17175.1"/>
    <property type="molecule type" value="Genomic_DNA"/>
</dbReference>